<protein>
    <recommendedName>
        <fullName evidence="4">FAD-binding PCMH-type domain-containing protein</fullName>
    </recommendedName>
</protein>
<reference evidence="5 6" key="1">
    <citation type="submission" date="2015-01" db="EMBL/GenBank/DDBJ databases">
        <title>The Genome Sequence of Exophiala spinifera CBS89968.</title>
        <authorList>
            <consortium name="The Broad Institute Genomics Platform"/>
            <person name="Cuomo C."/>
            <person name="de Hoog S."/>
            <person name="Gorbushina A."/>
            <person name="Stielow B."/>
            <person name="Teixiera M."/>
            <person name="Abouelleil A."/>
            <person name="Chapman S.B."/>
            <person name="Priest M."/>
            <person name="Young S.K."/>
            <person name="Wortman J."/>
            <person name="Nusbaum C."/>
            <person name="Birren B."/>
        </authorList>
    </citation>
    <scope>NUCLEOTIDE SEQUENCE [LARGE SCALE GENOMIC DNA]</scope>
    <source>
        <strain evidence="5 6">CBS 89968</strain>
    </source>
</reference>
<feature type="chain" id="PRO_5002250048" description="FAD-binding PCMH-type domain-containing protein" evidence="3">
    <location>
        <begin position="18"/>
        <end position="592"/>
    </location>
</feature>
<dbReference type="InterPro" id="IPR016166">
    <property type="entry name" value="FAD-bd_PCMH"/>
</dbReference>
<dbReference type="GO" id="GO:0016491">
    <property type="term" value="F:oxidoreductase activity"/>
    <property type="evidence" value="ECO:0007669"/>
    <property type="project" value="UniProtKB-KW"/>
</dbReference>
<keyword evidence="3" id="KW-0732">Signal</keyword>
<evidence type="ECO:0000313" key="6">
    <source>
        <dbReference type="Proteomes" id="UP000053328"/>
    </source>
</evidence>
<dbReference type="RefSeq" id="XP_016233575.1">
    <property type="nucleotide sequence ID" value="XM_016382872.1"/>
</dbReference>
<dbReference type="Pfam" id="PF01565">
    <property type="entry name" value="FAD_binding_4"/>
    <property type="match status" value="1"/>
</dbReference>
<dbReference type="OrthoDB" id="9983560at2759"/>
<evidence type="ECO:0000313" key="5">
    <source>
        <dbReference type="EMBL" id="KIW13359.1"/>
    </source>
</evidence>
<comment type="similarity">
    <text evidence="1">Belongs to the oxygen-dependent FAD-linked oxidoreductase family.</text>
</comment>
<dbReference type="HOGENOM" id="CLU_018354_4_4_1"/>
<dbReference type="InterPro" id="IPR016169">
    <property type="entry name" value="FAD-bd_PCMH_sub2"/>
</dbReference>
<evidence type="ECO:0000256" key="1">
    <source>
        <dbReference type="ARBA" id="ARBA00005466"/>
    </source>
</evidence>
<dbReference type="AlphaFoldDB" id="A0A0D2BQE8"/>
<keyword evidence="2" id="KW-0560">Oxidoreductase</keyword>
<dbReference type="PROSITE" id="PS51387">
    <property type="entry name" value="FAD_PCMH"/>
    <property type="match status" value="1"/>
</dbReference>
<evidence type="ECO:0000256" key="2">
    <source>
        <dbReference type="ARBA" id="ARBA00023002"/>
    </source>
</evidence>
<dbReference type="InterPro" id="IPR006094">
    <property type="entry name" value="Oxid_FAD_bind_N"/>
</dbReference>
<organism evidence="5 6">
    <name type="scientific">Exophiala spinifera</name>
    <dbReference type="NCBI Taxonomy" id="91928"/>
    <lineage>
        <taxon>Eukaryota</taxon>
        <taxon>Fungi</taxon>
        <taxon>Dikarya</taxon>
        <taxon>Ascomycota</taxon>
        <taxon>Pezizomycotina</taxon>
        <taxon>Eurotiomycetes</taxon>
        <taxon>Chaetothyriomycetidae</taxon>
        <taxon>Chaetothyriales</taxon>
        <taxon>Herpotrichiellaceae</taxon>
        <taxon>Exophiala</taxon>
    </lineage>
</organism>
<dbReference type="Proteomes" id="UP000053328">
    <property type="component" value="Unassembled WGS sequence"/>
</dbReference>
<dbReference type="GeneID" id="27335630"/>
<feature type="domain" description="FAD-binding PCMH-type" evidence="4">
    <location>
        <begin position="111"/>
        <end position="297"/>
    </location>
</feature>
<gene>
    <name evidence="5" type="ORF">PV08_08547</name>
</gene>
<keyword evidence="6" id="KW-1185">Reference proteome</keyword>
<dbReference type="STRING" id="91928.A0A0D2BQE8"/>
<dbReference type="InterPro" id="IPR036318">
    <property type="entry name" value="FAD-bd_PCMH-like_sf"/>
</dbReference>
<sequence>MLFSTLMLLGGAHLALAKCKCTPTEDCWPSDSTWDALNATVEGKLIRNHPIARPCYQGAGYSDERCEEISANWSTNSWLAQFPTGYSYPTIETCAAINATLGDGHYPQCDLGNYPVYTVNATQGKHLSAGINFAKDHNIRLVIKNTGHDISQRSQGYGSLSIWIKSIQDRLYFQERYTPSDGSCLSNYTGRAIKIGGGYVWDDVYNFAYEHGSIVVGGDDRTVGCIGGYLQGGGHGPASHQFGLGADQVLEYEVVLASDELVTANECRNPDLFAALRGGGGGTFGVVTSATVKAYPDLTALGHELTIVAFPNATSELINATADIMASYPSLVDAGYSGTGALTHKDGVMLYTHNLVNLLEINSTAAINKVKDTMTQQIVNKWSPYNGTYFVIQSSFTTFNSFFKWYNSHPHISAGQKRPMMASRFFDKTSLASQQSNMKSLLDTLTSGQGTQTTTESATLFNLVAGGKVLDPQPLTSVNPAWRTTYVVMQQIDFWPNNAGYEDIAQVKKELTFRKLKAMKELAPGMGTYGNEADPYDPDWKQDWWGSNYNWLVSIKKKYDPEDVFWCWRCVGNDAWLEVTGGALYGPLCEAT</sequence>
<evidence type="ECO:0000259" key="4">
    <source>
        <dbReference type="PROSITE" id="PS51387"/>
    </source>
</evidence>
<dbReference type="SUPFAM" id="SSF56176">
    <property type="entry name" value="FAD-binding/transporter-associated domain-like"/>
    <property type="match status" value="1"/>
</dbReference>
<dbReference type="InterPro" id="IPR050432">
    <property type="entry name" value="FAD-linked_Oxidoreductases_BP"/>
</dbReference>
<name>A0A0D2BQE8_9EURO</name>
<evidence type="ECO:0000256" key="3">
    <source>
        <dbReference type="SAM" id="SignalP"/>
    </source>
</evidence>
<proteinExistence type="inferred from homology"/>
<dbReference type="PANTHER" id="PTHR13878">
    <property type="entry name" value="GULONOLACTONE OXIDASE"/>
    <property type="match status" value="1"/>
</dbReference>
<feature type="signal peptide" evidence="3">
    <location>
        <begin position="1"/>
        <end position="17"/>
    </location>
</feature>
<dbReference type="Gene3D" id="3.30.465.10">
    <property type="match status" value="2"/>
</dbReference>
<dbReference type="PANTHER" id="PTHR13878:SF91">
    <property type="entry name" value="FAD BINDING DOMAIN PROTEIN (AFU_ORTHOLOGUE AFUA_6G12070)-RELATED"/>
    <property type="match status" value="1"/>
</dbReference>
<dbReference type="InterPro" id="IPR012951">
    <property type="entry name" value="BBE"/>
</dbReference>
<dbReference type="VEuPathDB" id="FungiDB:PV08_08547"/>
<dbReference type="EMBL" id="KN847497">
    <property type="protein sequence ID" value="KIW13359.1"/>
    <property type="molecule type" value="Genomic_DNA"/>
</dbReference>
<dbReference type="GO" id="GO:0071949">
    <property type="term" value="F:FAD binding"/>
    <property type="evidence" value="ECO:0007669"/>
    <property type="project" value="InterPro"/>
</dbReference>
<accession>A0A0D2BQE8</accession>
<dbReference type="Pfam" id="PF08031">
    <property type="entry name" value="BBE"/>
    <property type="match status" value="1"/>
</dbReference>